<feature type="chain" id="PRO_5019209526" evidence="2">
    <location>
        <begin position="21"/>
        <end position="522"/>
    </location>
</feature>
<dbReference type="EMBL" id="CP035704">
    <property type="protein sequence ID" value="QBB72727.1"/>
    <property type="molecule type" value="Genomic_DNA"/>
</dbReference>
<dbReference type="InterPro" id="IPR001563">
    <property type="entry name" value="Peptidase_S10"/>
</dbReference>
<dbReference type="KEGG" id="xbc:ELE36_15625"/>
<dbReference type="AlphaFoldDB" id="A0A411HQJ4"/>
<evidence type="ECO:0000256" key="1">
    <source>
        <dbReference type="SAM" id="MobiDB-lite"/>
    </source>
</evidence>
<feature type="signal peptide" evidence="2">
    <location>
        <begin position="1"/>
        <end position="20"/>
    </location>
</feature>
<dbReference type="Pfam" id="PF00450">
    <property type="entry name" value="Peptidase_S10"/>
    <property type="match status" value="1"/>
</dbReference>
<name>A0A411HQJ4_9GAMM</name>
<sequence length="522" mass="57362">MLFISLMLSTLLGFAVPAFAQDQAKDADSAHTDGKPDPKKKEEPIPPEAKSETHHAVSVGGHSINYTATAGTVLIRDDKSKPIASVFYVAYTADNNKNDNNKNAAKRPVTFFYNGGPGSSSVWLHMGSLAPVRVTTESPQATSPAPFHLIDNADTLLDKSDLVFIDAIGAGFSRPVGEGKPKDFWGVDQDVQAFAKAITRYVTLNNRWGSPKFLFGESYGTPRSAALVYVLQKQGMAINGVVLLSSILNYGSRFPGLDQVYTSYLPSYAAIAWYHNKVANKPAEIAPFLDEVRRFATDEYGPALAQGHNLSTTRADAIAQKLSQYTGLSVAFIKEAKLRVNPSRFRKELLRGQGLTMGRYDARFEGVDIDTAGENPEYDASDTGMAGAMVGAFHDYLGNQLKYTTELAYLPTNGEIGKAWDWHHKAPDSERPLLMAYTAGDLGQAMRENPHLKVLSANGYFDLATPFFSTEFDLAHMQLEPNLRQNLSFTYYPSGHMVYLNTDALKQFKIDLAKFYDSAVTQ</sequence>
<dbReference type="GO" id="GO:0004185">
    <property type="term" value="F:serine-type carboxypeptidase activity"/>
    <property type="evidence" value="ECO:0007669"/>
    <property type="project" value="InterPro"/>
</dbReference>
<evidence type="ECO:0000313" key="3">
    <source>
        <dbReference type="EMBL" id="QBB72727.1"/>
    </source>
</evidence>
<keyword evidence="4" id="KW-1185">Reference proteome</keyword>
<organism evidence="3 4">
    <name type="scientific">Pseudolysobacter antarcticus</name>
    <dbReference type="NCBI Taxonomy" id="2511995"/>
    <lineage>
        <taxon>Bacteria</taxon>
        <taxon>Pseudomonadati</taxon>
        <taxon>Pseudomonadota</taxon>
        <taxon>Gammaproteobacteria</taxon>
        <taxon>Lysobacterales</taxon>
        <taxon>Rhodanobacteraceae</taxon>
        <taxon>Pseudolysobacter</taxon>
    </lineage>
</organism>
<dbReference type="Proteomes" id="UP000291562">
    <property type="component" value="Chromosome"/>
</dbReference>
<evidence type="ECO:0000313" key="4">
    <source>
        <dbReference type="Proteomes" id="UP000291562"/>
    </source>
</evidence>
<protein>
    <submittedName>
        <fullName evidence="3">Peptidase S10</fullName>
    </submittedName>
</protein>
<reference evidence="3 4" key="1">
    <citation type="submission" date="2019-01" db="EMBL/GenBank/DDBJ databases">
        <title>Pseudolysobacter antarctica gen. nov., sp. nov., isolated from Fildes Peninsula, Antarctica.</title>
        <authorList>
            <person name="Wei Z."/>
            <person name="Peng F."/>
        </authorList>
    </citation>
    <scope>NUCLEOTIDE SEQUENCE [LARGE SCALE GENOMIC DNA]</scope>
    <source>
        <strain evidence="3 4">AQ6-296</strain>
    </source>
</reference>
<dbReference type="Gene3D" id="3.40.50.1820">
    <property type="entry name" value="alpha/beta hydrolase"/>
    <property type="match status" value="1"/>
</dbReference>
<feature type="compositionally biased region" description="Basic and acidic residues" evidence="1">
    <location>
        <begin position="25"/>
        <end position="55"/>
    </location>
</feature>
<dbReference type="InterPro" id="IPR029058">
    <property type="entry name" value="AB_hydrolase_fold"/>
</dbReference>
<dbReference type="GO" id="GO:0006508">
    <property type="term" value="P:proteolysis"/>
    <property type="evidence" value="ECO:0007669"/>
    <property type="project" value="InterPro"/>
</dbReference>
<accession>A0A411HQJ4</accession>
<gene>
    <name evidence="3" type="ORF">ELE36_15625</name>
</gene>
<dbReference type="OrthoDB" id="9770107at2"/>
<evidence type="ECO:0000256" key="2">
    <source>
        <dbReference type="SAM" id="SignalP"/>
    </source>
</evidence>
<proteinExistence type="predicted"/>
<feature type="region of interest" description="Disordered" evidence="1">
    <location>
        <begin position="25"/>
        <end position="58"/>
    </location>
</feature>
<dbReference type="SUPFAM" id="SSF53474">
    <property type="entry name" value="alpha/beta-Hydrolases"/>
    <property type="match status" value="1"/>
</dbReference>
<keyword evidence="2" id="KW-0732">Signal</keyword>